<organism evidence="2 3">
    <name type="scientific">Pseudarcicella hirudinis</name>
    <dbReference type="NCBI Taxonomy" id="1079859"/>
    <lineage>
        <taxon>Bacteria</taxon>
        <taxon>Pseudomonadati</taxon>
        <taxon>Bacteroidota</taxon>
        <taxon>Cytophagia</taxon>
        <taxon>Cytophagales</taxon>
        <taxon>Flectobacillaceae</taxon>
        <taxon>Pseudarcicella</taxon>
    </lineage>
</organism>
<gene>
    <name evidence="2" type="ORF">SAMN04515674_102316</name>
</gene>
<feature type="domain" description="SnoaL-like" evidence="1">
    <location>
        <begin position="7"/>
        <end position="117"/>
    </location>
</feature>
<dbReference type="AlphaFoldDB" id="A0A1I5P742"/>
<dbReference type="RefSeq" id="WP_092012922.1">
    <property type="nucleotide sequence ID" value="NZ_FOXH01000002.1"/>
</dbReference>
<dbReference type="Gene3D" id="3.10.450.50">
    <property type="match status" value="1"/>
</dbReference>
<dbReference type="InterPro" id="IPR032710">
    <property type="entry name" value="NTF2-like_dom_sf"/>
</dbReference>
<protein>
    <recommendedName>
        <fullName evidence="1">SnoaL-like domain-containing protein</fullName>
    </recommendedName>
</protein>
<dbReference type="InterPro" id="IPR037401">
    <property type="entry name" value="SnoaL-like"/>
</dbReference>
<name>A0A1I5P742_9BACT</name>
<evidence type="ECO:0000313" key="2">
    <source>
        <dbReference type="EMBL" id="SFP29793.1"/>
    </source>
</evidence>
<evidence type="ECO:0000313" key="3">
    <source>
        <dbReference type="Proteomes" id="UP000199306"/>
    </source>
</evidence>
<dbReference type="OrthoDB" id="582835at2"/>
<dbReference type="SUPFAM" id="SSF54427">
    <property type="entry name" value="NTF2-like"/>
    <property type="match status" value="1"/>
</dbReference>
<dbReference type="STRING" id="1079859.SAMN04515674_102316"/>
<reference evidence="2 3" key="1">
    <citation type="submission" date="2016-10" db="EMBL/GenBank/DDBJ databases">
        <authorList>
            <person name="de Groot N.N."/>
        </authorList>
    </citation>
    <scope>NUCLEOTIDE SEQUENCE [LARGE SCALE GENOMIC DNA]</scope>
    <source>
        <strain evidence="3">E92,LMG 26720,CCM 7988</strain>
    </source>
</reference>
<evidence type="ECO:0000259" key="1">
    <source>
        <dbReference type="Pfam" id="PF12680"/>
    </source>
</evidence>
<proteinExistence type="predicted"/>
<dbReference type="EMBL" id="FOXH01000002">
    <property type="protein sequence ID" value="SFP29793.1"/>
    <property type="molecule type" value="Genomic_DNA"/>
</dbReference>
<dbReference type="Proteomes" id="UP000199306">
    <property type="component" value="Unassembled WGS sequence"/>
</dbReference>
<accession>A0A1I5P742</accession>
<sequence length="135" mass="15720">MTSLEIVKQYYSAFNQQNWKGMLALLHAEVRHETNQGEVRTGLEKFTEFLQHMDESYHENLTDMVFFTEPESKRVAVEFTVNGIYKKGEEGLPPAKNQKYVLPAAAFLELSDEKIIRVTTYYNLPLWIKLVSEEV</sequence>
<keyword evidence="3" id="KW-1185">Reference proteome</keyword>
<dbReference type="Pfam" id="PF12680">
    <property type="entry name" value="SnoaL_2"/>
    <property type="match status" value="1"/>
</dbReference>